<dbReference type="STRING" id="43265.A0A545VR36"/>
<dbReference type="EMBL" id="SPUK01000016">
    <property type="protein sequence ID" value="TQV92021.1"/>
    <property type="molecule type" value="Genomic_DNA"/>
</dbReference>
<evidence type="ECO:0008006" key="5">
    <source>
        <dbReference type="Google" id="ProtNLM"/>
    </source>
</evidence>
<feature type="signal peptide" evidence="2">
    <location>
        <begin position="1"/>
        <end position="20"/>
    </location>
</feature>
<evidence type="ECO:0000313" key="4">
    <source>
        <dbReference type="Proteomes" id="UP000315783"/>
    </source>
</evidence>
<protein>
    <recommendedName>
        <fullName evidence="5">GPI anchored serine-threonine rich protein</fullName>
    </recommendedName>
</protein>
<evidence type="ECO:0000256" key="2">
    <source>
        <dbReference type="SAM" id="SignalP"/>
    </source>
</evidence>
<keyword evidence="4" id="KW-1185">Reference proteome</keyword>
<evidence type="ECO:0000256" key="1">
    <source>
        <dbReference type="SAM" id="MobiDB-lite"/>
    </source>
</evidence>
<organism evidence="3 4">
    <name type="scientific">Cordyceps javanica</name>
    <dbReference type="NCBI Taxonomy" id="43265"/>
    <lineage>
        <taxon>Eukaryota</taxon>
        <taxon>Fungi</taxon>
        <taxon>Dikarya</taxon>
        <taxon>Ascomycota</taxon>
        <taxon>Pezizomycotina</taxon>
        <taxon>Sordariomycetes</taxon>
        <taxon>Hypocreomycetidae</taxon>
        <taxon>Hypocreales</taxon>
        <taxon>Cordycipitaceae</taxon>
        <taxon>Cordyceps</taxon>
    </lineage>
</organism>
<dbReference type="Proteomes" id="UP000315783">
    <property type="component" value="Unassembled WGS sequence"/>
</dbReference>
<feature type="chain" id="PRO_5022149876" description="GPI anchored serine-threonine rich protein" evidence="2">
    <location>
        <begin position="21"/>
        <end position="182"/>
    </location>
</feature>
<comment type="caution">
    <text evidence="3">The sequence shown here is derived from an EMBL/GenBank/DDBJ whole genome shotgun (WGS) entry which is preliminary data.</text>
</comment>
<evidence type="ECO:0000313" key="3">
    <source>
        <dbReference type="EMBL" id="TQV92021.1"/>
    </source>
</evidence>
<dbReference type="OrthoDB" id="2507140at2759"/>
<dbReference type="AlphaFoldDB" id="A0A545VR36"/>
<name>A0A545VR36_9HYPO</name>
<keyword evidence="2" id="KW-0732">Signal</keyword>
<proteinExistence type="predicted"/>
<reference evidence="3 4" key="1">
    <citation type="journal article" date="2019" name="Appl. Microbiol. Biotechnol.">
        <title>Genome sequence of Isaria javanica and comparative genome analysis insights into family S53 peptidase evolution in fungal entomopathogens.</title>
        <authorList>
            <person name="Lin R."/>
            <person name="Zhang X."/>
            <person name="Xin B."/>
            <person name="Zou M."/>
            <person name="Gao Y."/>
            <person name="Qin F."/>
            <person name="Hu Q."/>
            <person name="Xie B."/>
            <person name="Cheng X."/>
        </authorList>
    </citation>
    <scope>NUCLEOTIDE SEQUENCE [LARGE SCALE GENOMIC DNA]</scope>
    <source>
        <strain evidence="3 4">IJ1G</strain>
    </source>
</reference>
<gene>
    <name evidence="3" type="ORF">IF1G_09093</name>
</gene>
<sequence>MKFASALTLLVAAGGSVVTAQDKNCEADYIVTRCLKTENDKAGACASTDFDCLCAAYQAIATCYNNCPNDDRAPSARAQVTAYCRYASSTTASSAATPATTSSTDAASTGAHGAASSSANSNNAGIATNLNAPAPSTSTGFVAGSSATPKSAAGNKAREVVGGRGTGAVALVAGVAGALALL</sequence>
<accession>A0A545VR36</accession>
<feature type="region of interest" description="Disordered" evidence="1">
    <location>
        <begin position="95"/>
        <end position="114"/>
    </location>
</feature>